<feature type="domain" description="Thiamine phosphate synthase/TenI" evidence="12">
    <location>
        <begin position="7"/>
        <end position="188"/>
    </location>
</feature>
<comment type="catalytic activity">
    <reaction evidence="8 9 10">
        <text>2-[(2R,5Z)-2-carboxy-4-methylthiazol-5(2H)-ylidene]ethyl phosphate + 4-amino-2-methyl-5-(diphosphooxymethyl)pyrimidine + 2 H(+) = thiamine phosphate + CO2 + diphosphate</text>
        <dbReference type="Rhea" id="RHEA:47844"/>
        <dbReference type="ChEBI" id="CHEBI:15378"/>
        <dbReference type="ChEBI" id="CHEBI:16526"/>
        <dbReference type="ChEBI" id="CHEBI:33019"/>
        <dbReference type="ChEBI" id="CHEBI:37575"/>
        <dbReference type="ChEBI" id="CHEBI:57841"/>
        <dbReference type="ChEBI" id="CHEBI:62899"/>
        <dbReference type="EC" id="2.5.1.3"/>
    </reaction>
</comment>
<evidence type="ECO:0000313" key="14">
    <source>
        <dbReference type="Proteomes" id="UP001144612"/>
    </source>
</evidence>
<dbReference type="SUPFAM" id="SSF51391">
    <property type="entry name" value="Thiamin phosphate synthase"/>
    <property type="match status" value="1"/>
</dbReference>
<dbReference type="EC" id="2.5.1.3" evidence="9"/>
<keyword evidence="4 9" id="KW-0460">Magnesium</keyword>
<comment type="function">
    <text evidence="9">Condenses 4-methyl-5-(beta-hydroxyethyl)thiazole monophosphate (THZ-P) and 2-methyl-4-amino-5-hydroxymethyl pyrimidine pyrophosphate (HMP-PP) to form thiamine monophosphate (TMP).</text>
</comment>
<dbReference type="NCBIfam" id="TIGR00693">
    <property type="entry name" value="thiE"/>
    <property type="match status" value="1"/>
</dbReference>
<evidence type="ECO:0000256" key="8">
    <source>
        <dbReference type="ARBA" id="ARBA00047883"/>
    </source>
</evidence>
<feature type="binding site" evidence="9">
    <location>
        <position position="108"/>
    </location>
    <ligand>
        <name>4-amino-2-methyl-5-(diphosphooxymethyl)pyrimidine</name>
        <dbReference type="ChEBI" id="CHEBI:57841"/>
    </ligand>
</feature>
<comment type="pathway">
    <text evidence="1 9 11">Cofactor biosynthesis; thiamine diphosphate biosynthesis; thiamine phosphate from 4-amino-2-methyl-5-diphosphomethylpyrimidine and 4-methyl-5-(2-phosphoethyl)-thiazole: step 1/1.</text>
</comment>
<comment type="catalytic activity">
    <reaction evidence="6 9 10">
        <text>4-methyl-5-(2-phosphooxyethyl)-thiazole + 4-amino-2-methyl-5-(diphosphooxymethyl)pyrimidine + H(+) = thiamine phosphate + diphosphate</text>
        <dbReference type="Rhea" id="RHEA:22328"/>
        <dbReference type="ChEBI" id="CHEBI:15378"/>
        <dbReference type="ChEBI" id="CHEBI:33019"/>
        <dbReference type="ChEBI" id="CHEBI:37575"/>
        <dbReference type="ChEBI" id="CHEBI:57841"/>
        <dbReference type="ChEBI" id="CHEBI:58296"/>
        <dbReference type="EC" id="2.5.1.3"/>
    </reaction>
</comment>
<sequence length="208" mass="22577">MLIDYSLYLVTDRSFLNGRGFKECVEQAIEGGVTLIQLREKNISTREFLAIAFQIKEITSKYNVPLLINDRIDIALAVDADGVHLGQSDMPINSARKILGENKIIGISANTLNEALEAESCGANYLGLGPIFYTTSKKDINTPIGLDGLKEITKKIKIPCVAIGGINSSNTKEIMESGVNGISVISAILGEEYIKQASEKLNTIIKSI</sequence>
<name>A0ABT4DCL0_9CLOT</name>
<feature type="binding site" evidence="9">
    <location>
        <begin position="37"/>
        <end position="41"/>
    </location>
    <ligand>
        <name>4-amino-2-methyl-5-(diphosphooxymethyl)pyrimidine</name>
        <dbReference type="ChEBI" id="CHEBI:57841"/>
    </ligand>
</feature>
<feature type="binding site" evidence="9">
    <location>
        <position position="70"/>
    </location>
    <ligand>
        <name>Mg(2+)</name>
        <dbReference type="ChEBI" id="CHEBI:18420"/>
    </ligand>
</feature>
<evidence type="ECO:0000256" key="7">
    <source>
        <dbReference type="ARBA" id="ARBA00047851"/>
    </source>
</evidence>
<comment type="caution">
    <text evidence="13">The sequence shown here is derived from an EMBL/GenBank/DDBJ whole genome shotgun (WGS) entry which is preliminary data.</text>
</comment>
<dbReference type="Gene3D" id="3.20.20.70">
    <property type="entry name" value="Aldolase class I"/>
    <property type="match status" value="1"/>
</dbReference>
<dbReference type="HAMAP" id="MF_00097">
    <property type="entry name" value="TMP_synthase"/>
    <property type="match status" value="1"/>
</dbReference>
<evidence type="ECO:0000256" key="11">
    <source>
        <dbReference type="RuleBase" id="RU004253"/>
    </source>
</evidence>
<comment type="similarity">
    <text evidence="9 10">Belongs to the thiamine-phosphate synthase family.</text>
</comment>
<dbReference type="PANTHER" id="PTHR20857:SF23">
    <property type="entry name" value="THIAMINE BIOSYNTHETIC BIFUNCTIONAL ENZYME"/>
    <property type="match status" value="1"/>
</dbReference>
<feature type="binding site" evidence="9">
    <location>
        <position position="89"/>
    </location>
    <ligand>
        <name>Mg(2+)</name>
        <dbReference type="ChEBI" id="CHEBI:18420"/>
    </ligand>
</feature>
<feature type="binding site" evidence="9">
    <location>
        <begin position="185"/>
        <end position="186"/>
    </location>
    <ligand>
        <name>2-[(2R,5Z)-2-carboxy-4-methylthiazol-5(2H)-ylidene]ethyl phosphate</name>
        <dbReference type="ChEBI" id="CHEBI:62899"/>
    </ligand>
</feature>
<dbReference type="GO" id="GO:0004789">
    <property type="term" value="F:thiamine-phosphate diphosphorylase activity"/>
    <property type="evidence" value="ECO:0007669"/>
    <property type="project" value="UniProtKB-EC"/>
</dbReference>
<protein>
    <recommendedName>
        <fullName evidence="9">Thiamine-phosphate synthase</fullName>
        <shortName evidence="9">TP synthase</shortName>
        <shortName evidence="9">TPS</shortName>
        <ecNumber evidence="9">2.5.1.3</ecNumber>
    </recommendedName>
    <alternativeName>
        <fullName evidence="9">Thiamine-phosphate pyrophosphorylase</fullName>
        <shortName evidence="9">TMP pyrophosphorylase</shortName>
        <shortName evidence="9">TMP-PPase</shortName>
    </alternativeName>
</protein>
<keyword evidence="14" id="KW-1185">Reference proteome</keyword>
<dbReference type="Proteomes" id="UP001144612">
    <property type="component" value="Unassembled WGS sequence"/>
</dbReference>
<evidence type="ECO:0000313" key="13">
    <source>
        <dbReference type="EMBL" id="MCY6960022.1"/>
    </source>
</evidence>
<evidence type="ECO:0000259" key="12">
    <source>
        <dbReference type="Pfam" id="PF02581"/>
    </source>
</evidence>
<feature type="binding site" evidence="9">
    <location>
        <begin position="134"/>
        <end position="136"/>
    </location>
    <ligand>
        <name>2-[(2R,5Z)-2-carboxy-4-methylthiazol-5(2H)-ylidene]ethyl phosphate</name>
        <dbReference type="ChEBI" id="CHEBI:62899"/>
    </ligand>
</feature>
<dbReference type="InterPro" id="IPR022998">
    <property type="entry name" value="ThiamineP_synth_TenI"/>
</dbReference>
<dbReference type="Pfam" id="PF02581">
    <property type="entry name" value="TMP-TENI"/>
    <property type="match status" value="1"/>
</dbReference>
<feature type="binding site" evidence="9">
    <location>
        <position position="165"/>
    </location>
    <ligand>
        <name>2-[(2R,5Z)-2-carboxy-4-methylthiazol-5(2H)-ylidene]ethyl phosphate</name>
        <dbReference type="ChEBI" id="CHEBI:62899"/>
    </ligand>
</feature>
<proteinExistence type="inferred from homology"/>
<keyword evidence="3 9" id="KW-0479">Metal-binding</keyword>
<gene>
    <name evidence="9 13" type="primary">thiE</name>
    <name evidence="13" type="ORF">OW729_15480</name>
</gene>
<evidence type="ECO:0000256" key="9">
    <source>
        <dbReference type="HAMAP-Rule" id="MF_00097"/>
    </source>
</evidence>
<dbReference type="RefSeq" id="WP_268062453.1">
    <property type="nucleotide sequence ID" value="NZ_JAPQFJ010000018.1"/>
</dbReference>
<feature type="binding site" evidence="9">
    <location>
        <position position="69"/>
    </location>
    <ligand>
        <name>4-amino-2-methyl-5-(diphosphooxymethyl)pyrimidine</name>
        <dbReference type="ChEBI" id="CHEBI:57841"/>
    </ligand>
</feature>
<evidence type="ECO:0000256" key="4">
    <source>
        <dbReference type="ARBA" id="ARBA00022842"/>
    </source>
</evidence>
<dbReference type="InterPro" id="IPR036206">
    <property type="entry name" value="ThiamineP_synth_sf"/>
</dbReference>
<reference evidence="13" key="1">
    <citation type="submission" date="2022-12" db="EMBL/GenBank/DDBJ databases">
        <title>Clostridium sp. nov., isolated from industrial wastewater.</title>
        <authorList>
            <person name="Jiayan W."/>
        </authorList>
    </citation>
    <scope>NUCLEOTIDE SEQUENCE</scope>
    <source>
        <strain evidence="13">ZC22-4</strain>
    </source>
</reference>
<evidence type="ECO:0000256" key="5">
    <source>
        <dbReference type="ARBA" id="ARBA00022977"/>
    </source>
</evidence>
<evidence type="ECO:0000256" key="2">
    <source>
        <dbReference type="ARBA" id="ARBA00022679"/>
    </source>
</evidence>
<accession>A0ABT4DCL0</accession>
<evidence type="ECO:0000256" key="6">
    <source>
        <dbReference type="ARBA" id="ARBA00047334"/>
    </source>
</evidence>
<dbReference type="CDD" id="cd00564">
    <property type="entry name" value="TMP_TenI"/>
    <property type="match status" value="1"/>
</dbReference>
<keyword evidence="5 9" id="KW-0784">Thiamine biosynthesis</keyword>
<comment type="catalytic activity">
    <reaction evidence="7 9 10">
        <text>2-(2-carboxy-4-methylthiazol-5-yl)ethyl phosphate + 4-amino-2-methyl-5-(diphosphooxymethyl)pyrimidine + 2 H(+) = thiamine phosphate + CO2 + diphosphate</text>
        <dbReference type="Rhea" id="RHEA:47848"/>
        <dbReference type="ChEBI" id="CHEBI:15378"/>
        <dbReference type="ChEBI" id="CHEBI:16526"/>
        <dbReference type="ChEBI" id="CHEBI:33019"/>
        <dbReference type="ChEBI" id="CHEBI:37575"/>
        <dbReference type="ChEBI" id="CHEBI:57841"/>
        <dbReference type="ChEBI" id="CHEBI:62890"/>
        <dbReference type="EC" id="2.5.1.3"/>
    </reaction>
</comment>
<evidence type="ECO:0000256" key="3">
    <source>
        <dbReference type="ARBA" id="ARBA00022723"/>
    </source>
</evidence>
<keyword evidence="2 9" id="KW-0808">Transferase</keyword>
<feature type="binding site" evidence="9">
    <location>
        <position position="137"/>
    </location>
    <ligand>
        <name>4-amino-2-methyl-5-(diphosphooxymethyl)pyrimidine</name>
        <dbReference type="ChEBI" id="CHEBI:57841"/>
    </ligand>
</feature>
<comment type="cofactor">
    <cofactor evidence="9">
        <name>Mg(2+)</name>
        <dbReference type="ChEBI" id="CHEBI:18420"/>
    </cofactor>
    <text evidence="9">Binds 1 Mg(2+) ion per subunit.</text>
</comment>
<organism evidence="13 14">
    <name type="scientific">Clostridium brassicae</name>
    <dbReference type="NCBI Taxonomy" id="2999072"/>
    <lineage>
        <taxon>Bacteria</taxon>
        <taxon>Bacillati</taxon>
        <taxon>Bacillota</taxon>
        <taxon>Clostridia</taxon>
        <taxon>Eubacteriales</taxon>
        <taxon>Clostridiaceae</taxon>
        <taxon>Clostridium</taxon>
    </lineage>
</organism>
<dbReference type="InterPro" id="IPR013785">
    <property type="entry name" value="Aldolase_TIM"/>
</dbReference>
<dbReference type="EMBL" id="JAPQFJ010000018">
    <property type="protein sequence ID" value="MCY6960022.1"/>
    <property type="molecule type" value="Genomic_DNA"/>
</dbReference>
<dbReference type="PANTHER" id="PTHR20857">
    <property type="entry name" value="THIAMINE-PHOSPHATE PYROPHOSPHORYLASE"/>
    <property type="match status" value="1"/>
</dbReference>
<evidence type="ECO:0000256" key="1">
    <source>
        <dbReference type="ARBA" id="ARBA00005165"/>
    </source>
</evidence>
<evidence type="ECO:0000256" key="10">
    <source>
        <dbReference type="RuleBase" id="RU003826"/>
    </source>
</evidence>
<dbReference type="InterPro" id="IPR034291">
    <property type="entry name" value="TMP_synthase"/>
</dbReference>